<dbReference type="PROSITE" id="PS00041">
    <property type="entry name" value="HTH_ARAC_FAMILY_1"/>
    <property type="match status" value="1"/>
</dbReference>
<dbReference type="Gene3D" id="3.40.50.2300">
    <property type="match status" value="1"/>
</dbReference>
<sequence length="1030" mass="116552">MKRSSQLMVAGYLLAWLTGGRLLAQQLMPRLIRQIGEPPGISLKTNEIKEDKQGRLWLATHNGLVRFDGQRFRVFHDPVLKQGDYYYHCMFSPDGRIWLKQDEGYALPYFDPQRQQIRRVADTTRLVRQYLAKYGCHYVFADGQANLWIGLRGQGMLRFNPRTGAVDHVFNQKANVRCITQDRQGRIWFTSDQGLYVYHPATTRLTAYQPDPQHSDTSLGSLLTYGLHIRSDGTILIGLDNEIDLLNPVTGQIRQLRLIPSTRFPRQIVFDCFDDPQGNTYFPTETTLYRYTSRGVIERIEGHQPMQLPSDCFPSSTNRLWVTTGRTLFEYDLGQMQPLPPLNLLDVVINGTRLETNSDERRLDRDSLGPSSRGPSSRGPSSRGPSSRGPSSLGRTTLTIQENDLLSIRFSPYASWHSSTFRFRLQGFDQQWNVEESVDATASYQLPAGNYTFVVNRALKAGQWEARRHTFQLIVQPPFWKTGGFFVLVSFILTCSLLFLYRSLRSRYKLRQQLVQRQMEADNLRQLDEMKSRFFTNITHEFRTPLTLILGPIEQLLQEGQSTAIQGRLSGIETHARQLLGLINQLMDMTKLEAGMMPIHASVGNLNEFIRSVISTFQGQADGRSITLSVNGQLPGDYWFDADKLKQILVNILSNAIKFTPTGGRISISLLEASPLTLTVADTGIGIAPDQLPLIFNRFYQVDDSATRQQEGTGIGLALVKELAERQGGYIKAESAVGKGTSFTLYLPYRPALSTDSVLAELPSADGGEATGEKIDDIPDYRPIVLLVEDNRELADFITESLPQDYQIHWARNGVEGLERAQQFMPDLVISDVLMPEMDGYTLCHQLKSDIRTSHIPVLLLTAKVSVESRLKGLAQGADDYLTKPFQLTELQLRVRNQLASRQRLREWVRSTLGSPDPVPLAPQTPDPFLAQLYQLMDAHLTDPKFGVETMMSQLSLSRTNLFRKVKTLTGLSANDLLRQYRLKQATFYLREGLTVSETAYRVGFESPAYFAKCFRTMYGLSPRDFSAQS</sequence>
<dbReference type="Gene3D" id="3.30.565.10">
    <property type="entry name" value="Histidine kinase-like ATPase, C-terminal domain"/>
    <property type="match status" value="1"/>
</dbReference>
<dbReference type="EMBL" id="CP045997">
    <property type="protein sequence ID" value="QHV99716.1"/>
    <property type="molecule type" value="Genomic_DNA"/>
</dbReference>
<dbReference type="PANTHER" id="PTHR43547">
    <property type="entry name" value="TWO-COMPONENT HISTIDINE KINASE"/>
    <property type="match status" value="1"/>
</dbReference>
<dbReference type="CDD" id="cd00082">
    <property type="entry name" value="HisKA"/>
    <property type="match status" value="1"/>
</dbReference>
<evidence type="ECO:0000256" key="9">
    <source>
        <dbReference type="ARBA" id="ARBA00022840"/>
    </source>
</evidence>
<feature type="domain" description="Histidine kinase" evidence="19">
    <location>
        <begin position="537"/>
        <end position="751"/>
    </location>
</feature>
<dbReference type="SMART" id="SM00387">
    <property type="entry name" value="HATPase_c"/>
    <property type="match status" value="1"/>
</dbReference>
<dbReference type="Gene3D" id="2.60.40.10">
    <property type="entry name" value="Immunoglobulins"/>
    <property type="match status" value="1"/>
</dbReference>
<dbReference type="InterPro" id="IPR001789">
    <property type="entry name" value="Sig_transdc_resp-reg_receiver"/>
</dbReference>
<dbReference type="PRINTS" id="PR00344">
    <property type="entry name" value="BCTRLSENSOR"/>
</dbReference>
<dbReference type="SMART" id="SM00388">
    <property type="entry name" value="HisKA"/>
    <property type="match status" value="1"/>
</dbReference>
<feature type="domain" description="Response regulatory" evidence="20">
    <location>
        <begin position="784"/>
        <end position="899"/>
    </location>
</feature>
<evidence type="ECO:0000256" key="2">
    <source>
        <dbReference type="ARBA" id="ARBA00004236"/>
    </source>
</evidence>
<dbReference type="Pfam" id="PF07494">
    <property type="entry name" value="Reg_prop"/>
    <property type="match status" value="1"/>
</dbReference>
<dbReference type="InterPro" id="IPR003661">
    <property type="entry name" value="HisK_dim/P_dom"/>
</dbReference>
<dbReference type="InterPro" id="IPR009057">
    <property type="entry name" value="Homeodomain-like_sf"/>
</dbReference>
<evidence type="ECO:0000256" key="6">
    <source>
        <dbReference type="ARBA" id="ARBA00022679"/>
    </source>
</evidence>
<dbReference type="Pfam" id="PF00512">
    <property type="entry name" value="HisKA"/>
    <property type="match status" value="1"/>
</dbReference>
<protein>
    <recommendedName>
        <fullName evidence="3">histidine kinase</fullName>
        <ecNumber evidence="3">2.7.13.3</ecNumber>
    </recommendedName>
</protein>
<dbReference type="SUPFAM" id="SSF47384">
    <property type="entry name" value="Homodimeric domain of signal transducing histidine kinase"/>
    <property type="match status" value="1"/>
</dbReference>
<feature type="modified residue" description="4-aspartylphosphate" evidence="15">
    <location>
        <position position="832"/>
    </location>
</feature>
<organism evidence="21 22">
    <name type="scientific">Spirosoma endbachense</name>
    <dbReference type="NCBI Taxonomy" id="2666025"/>
    <lineage>
        <taxon>Bacteria</taxon>
        <taxon>Pseudomonadati</taxon>
        <taxon>Bacteroidota</taxon>
        <taxon>Cytophagia</taxon>
        <taxon>Cytophagales</taxon>
        <taxon>Cytophagaceae</taxon>
        <taxon>Spirosoma</taxon>
    </lineage>
</organism>
<dbReference type="SMART" id="SM00342">
    <property type="entry name" value="HTH_ARAC"/>
    <property type="match status" value="1"/>
</dbReference>
<dbReference type="SMART" id="SM00448">
    <property type="entry name" value="REC"/>
    <property type="match status" value="1"/>
</dbReference>
<dbReference type="CDD" id="cd16922">
    <property type="entry name" value="HATPase_EvgS-ArcB-TorS-like"/>
    <property type="match status" value="1"/>
</dbReference>
<accession>A0A6P1W7N1</accession>
<keyword evidence="22" id="KW-1185">Reference proteome</keyword>
<keyword evidence="4" id="KW-1003">Cell membrane</keyword>
<dbReference type="InterPro" id="IPR036097">
    <property type="entry name" value="HisK_dim/P_sf"/>
</dbReference>
<name>A0A6P1W7N1_9BACT</name>
<dbReference type="CDD" id="cd17574">
    <property type="entry name" value="REC_OmpR"/>
    <property type="match status" value="1"/>
</dbReference>
<evidence type="ECO:0000256" key="3">
    <source>
        <dbReference type="ARBA" id="ARBA00012438"/>
    </source>
</evidence>
<evidence type="ECO:0000256" key="1">
    <source>
        <dbReference type="ARBA" id="ARBA00000085"/>
    </source>
</evidence>
<dbReference type="InterPro" id="IPR005467">
    <property type="entry name" value="His_kinase_dom"/>
</dbReference>
<dbReference type="AlphaFoldDB" id="A0A6P1W7N1"/>
<dbReference type="SUPFAM" id="SSF46689">
    <property type="entry name" value="Homeodomain-like"/>
    <property type="match status" value="1"/>
</dbReference>
<evidence type="ECO:0000256" key="15">
    <source>
        <dbReference type="PROSITE-ProRule" id="PRU00169"/>
    </source>
</evidence>
<keyword evidence="17" id="KW-1133">Transmembrane helix</keyword>
<dbReference type="GO" id="GO:0000155">
    <property type="term" value="F:phosphorelay sensor kinase activity"/>
    <property type="evidence" value="ECO:0007669"/>
    <property type="project" value="InterPro"/>
</dbReference>
<dbReference type="GO" id="GO:0003700">
    <property type="term" value="F:DNA-binding transcription factor activity"/>
    <property type="evidence" value="ECO:0007669"/>
    <property type="project" value="InterPro"/>
</dbReference>
<evidence type="ECO:0000256" key="13">
    <source>
        <dbReference type="ARBA" id="ARBA00023136"/>
    </source>
</evidence>
<dbReference type="Gene3D" id="1.10.287.130">
    <property type="match status" value="1"/>
</dbReference>
<evidence type="ECO:0000259" key="18">
    <source>
        <dbReference type="PROSITE" id="PS01124"/>
    </source>
</evidence>
<dbReference type="Pfam" id="PF02518">
    <property type="entry name" value="HATPase_c"/>
    <property type="match status" value="1"/>
</dbReference>
<dbReference type="GO" id="GO:0043565">
    <property type="term" value="F:sequence-specific DNA binding"/>
    <property type="evidence" value="ECO:0007669"/>
    <property type="project" value="InterPro"/>
</dbReference>
<dbReference type="GO" id="GO:0005886">
    <property type="term" value="C:plasma membrane"/>
    <property type="evidence" value="ECO:0007669"/>
    <property type="project" value="UniProtKB-SubCell"/>
</dbReference>
<keyword evidence="5 15" id="KW-0597">Phosphoprotein</keyword>
<evidence type="ECO:0000256" key="10">
    <source>
        <dbReference type="ARBA" id="ARBA00023012"/>
    </source>
</evidence>
<gene>
    <name evidence="21" type="ORF">GJR95_33985</name>
</gene>
<dbReference type="SUPFAM" id="SSF52172">
    <property type="entry name" value="CheY-like"/>
    <property type="match status" value="1"/>
</dbReference>
<comment type="catalytic activity">
    <reaction evidence="1">
        <text>ATP + protein L-histidine = ADP + protein N-phospho-L-histidine.</text>
        <dbReference type="EC" id="2.7.13.3"/>
    </reaction>
</comment>
<dbReference type="Proteomes" id="UP000464577">
    <property type="component" value="Chromosome"/>
</dbReference>
<dbReference type="EC" id="2.7.13.3" evidence="3"/>
<proteinExistence type="predicted"/>
<keyword evidence="8" id="KW-0418">Kinase</keyword>
<reference evidence="21 22" key="1">
    <citation type="submission" date="2019-11" db="EMBL/GenBank/DDBJ databases">
        <title>Spirosoma endbachense sp. nov., isolated from a natural salt meadow.</title>
        <authorList>
            <person name="Rojas J."/>
            <person name="Ambika Manirajan B."/>
            <person name="Ratering S."/>
            <person name="Suarez C."/>
            <person name="Geissler-Plaum R."/>
            <person name="Schnell S."/>
        </authorList>
    </citation>
    <scope>NUCLEOTIDE SEQUENCE [LARGE SCALE GENOMIC DNA]</scope>
    <source>
        <strain evidence="21 22">I-24</strain>
    </source>
</reference>
<dbReference type="Pfam" id="PF12833">
    <property type="entry name" value="HTH_18"/>
    <property type="match status" value="1"/>
</dbReference>
<dbReference type="Pfam" id="PF00072">
    <property type="entry name" value="Response_reg"/>
    <property type="match status" value="1"/>
</dbReference>
<dbReference type="InterPro" id="IPR011006">
    <property type="entry name" value="CheY-like_superfamily"/>
</dbReference>
<feature type="compositionally biased region" description="Low complexity" evidence="16">
    <location>
        <begin position="368"/>
        <end position="395"/>
    </location>
</feature>
<dbReference type="SUPFAM" id="SSF55874">
    <property type="entry name" value="ATPase domain of HSP90 chaperone/DNA topoisomerase II/histidine kinase"/>
    <property type="match status" value="1"/>
</dbReference>
<evidence type="ECO:0000256" key="11">
    <source>
        <dbReference type="ARBA" id="ARBA00023015"/>
    </source>
</evidence>
<feature type="compositionally biased region" description="Basic and acidic residues" evidence="16">
    <location>
        <begin position="356"/>
        <end position="367"/>
    </location>
</feature>
<dbReference type="RefSeq" id="WP_162390109.1">
    <property type="nucleotide sequence ID" value="NZ_CP045997.1"/>
</dbReference>
<dbReference type="InterPro" id="IPR003594">
    <property type="entry name" value="HATPase_dom"/>
</dbReference>
<dbReference type="KEGG" id="senf:GJR95_33985"/>
<dbReference type="PROSITE" id="PS50110">
    <property type="entry name" value="RESPONSE_REGULATORY"/>
    <property type="match status" value="1"/>
</dbReference>
<evidence type="ECO:0000313" key="22">
    <source>
        <dbReference type="Proteomes" id="UP000464577"/>
    </source>
</evidence>
<feature type="domain" description="HTH araC/xylS-type" evidence="18">
    <location>
        <begin position="931"/>
        <end position="1029"/>
    </location>
</feature>
<dbReference type="PROSITE" id="PS01124">
    <property type="entry name" value="HTH_ARAC_FAMILY_2"/>
    <property type="match status" value="1"/>
</dbReference>
<feature type="region of interest" description="Disordered" evidence="16">
    <location>
        <begin position="356"/>
        <end position="395"/>
    </location>
</feature>
<evidence type="ECO:0000256" key="16">
    <source>
        <dbReference type="SAM" id="MobiDB-lite"/>
    </source>
</evidence>
<dbReference type="Gene3D" id="2.130.10.10">
    <property type="entry name" value="YVTN repeat-like/Quinoprotein amine dehydrogenase"/>
    <property type="match status" value="2"/>
</dbReference>
<dbReference type="PANTHER" id="PTHR43547:SF2">
    <property type="entry name" value="HYBRID SIGNAL TRANSDUCTION HISTIDINE KINASE C"/>
    <property type="match status" value="1"/>
</dbReference>
<keyword evidence="11" id="KW-0805">Transcription regulation</keyword>
<evidence type="ECO:0000256" key="7">
    <source>
        <dbReference type="ARBA" id="ARBA00022741"/>
    </source>
</evidence>
<dbReference type="GO" id="GO:0005524">
    <property type="term" value="F:ATP binding"/>
    <property type="evidence" value="ECO:0007669"/>
    <property type="project" value="UniProtKB-KW"/>
</dbReference>
<dbReference type="InterPro" id="IPR011110">
    <property type="entry name" value="Reg_prop"/>
</dbReference>
<dbReference type="Gene3D" id="1.10.10.60">
    <property type="entry name" value="Homeodomain-like"/>
    <property type="match status" value="1"/>
</dbReference>
<evidence type="ECO:0000256" key="8">
    <source>
        <dbReference type="ARBA" id="ARBA00022777"/>
    </source>
</evidence>
<dbReference type="InterPro" id="IPR018062">
    <property type="entry name" value="HTH_AraC-typ_CS"/>
</dbReference>
<evidence type="ECO:0000259" key="20">
    <source>
        <dbReference type="PROSITE" id="PS50110"/>
    </source>
</evidence>
<keyword evidence="17" id="KW-0812">Transmembrane</keyword>
<evidence type="ECO:0000256" key="5">
    <source>
        <dbReference type="ARBA" id="ARBA00022553"/>
    </source>
</evidence>
<keyword evidence="12" id="KW-0238">DNA-binding</keyword>
<feature type="transmembrane region" description="Helical" evidence="17">
    <location>
        <begin position="479"/>
        <end position="501"/>
    </location>
</feature>
<dbReference type="FunFam" id="3.30.565.10:FF:000023">
    <property type="entry name" value="PAS domain-containing sensor histidine kinase"/>
    <property type="match status" value="1"/>
</dbReference>
<evidence type="ECO:0000256" key="14">
    <source>
        <dbReference type="ARBA" id="ARBA00023163"/>
    </source>
</evidence>
<dbReference type="PROSITE" id="PS50109">
    <property type="entry name" value="HIS_KIN"/>
    <property type="match status" value="1"/>
</dbReference>
<evidence type="ECO:0000256" key="12">
    <source>
        <dbReference type="ARBA" id="ARBA00023125"/>
    </source>
</evidence>
<keyword evidence="10" id="KW-0902">Two-component regulatory system</keyword>
<evidence type="ECO:0000256" key="17">
    <source>
        <dbReference type="SAM" id="Phobius"/>
    </source>
</evidence>
<keyword evidence="7" id="KW-0547">Nucleotide-binding</keyword>
<dbReference type="InterPro" id="IPR018060">
    <property type="entry name" value="HTH_AraC"/>
</dbReference>
<comment type="subcellular location">
    <subcellularLocation>
        <location evidence="2">Cell membrane</location>
    </subcellularLocation>
</comment>
<keyword evidence="6" id="KW-0808">Transferase</keyword>
<dbReference type="InterPro" id="IPR004358">
    <property type="entry name" value="Sig_transdc_His_kin-like_C"/>
</dbReference>
<evidence type="ECO:0000313" key="21">
    <source>
        <dbReference type="EMBL" id="QHV99716.1"/>
    </source>
</evidence>
<dbReference type="InterPro" id="IPR013783">
    <property type="entry name" value="Ig-like_fold"/>
</dbReference>
<dbReference type="FunFam" id="1.10.287.130:FF:000045">
    <property type="entry name" value="Two-component system sensor histidine kinase/response regulator"/>
    <property type="match status" value="1"/>
</dbReference>
<keyword evidence="14" id="KW-0804">Transcription</keyword>
<dbReference type="InterPro" id="IPR036890">
    <property type="entry name" value="HATPase_C_sf"/>
</dbReference>
<keyword evidence="13 17" id="KW-0472">Membrane</keyword>
<dbReference type="SUPFAM" id="SSF63829">
    <property type="entry name" value="Calcium-dependent phosphotriesterase"/>
    <property type="match status" value="1"/>
</dbReference>
<evidence type="ECO:0000259" key="19">
    <source>
        <dbReference type="PROSITE" id="PS50109"/>
    </source>
</evidence>
<dbReference type="InterPro" id="IPR015943">
    <property type="entry name" value="WD40/YVTN_repeat-like_dom_sf"/>
</dbReference>
<keyword evidence="9" id="KW-0067">ATP-binding</keyword>
<evidence type="ECO:0000256" key="4">
    <source>
        <dbReference type="ARBA" id="ARBA00022475"/>
    </source>
</evidence>